<dbReference type="Pfam" id="PF20274">
    <property type="entry name" value="cREC_REC"/>
    <property type="match status" value="1"/>
</dbReference>
<keyword evidence="3" id="KW-1185">Reference proteome</keyword>
<evidence type="ECO:0000259" key="1">
    <source>
        <dbReference type="Pfam" id="PF20274"/>
    </source>
</evidence>
<dbReference type="RefSeq" id="WP_344951707.1">
    <property type="nucleotide sequence ID" value="NZ_BAABDC010000013.1"/>
</dbReference>
<accession>A0ABP7ENJ6</accession>
<dbReference type="InterPro" id="IPR046909">
    <property type="entry name" value="cREC_REC"/>
</dbReference>
<reference evidence="3" key="1">
    <citation type="journal article" date="2019" name="Int. J. Syst. Evol. Microbiol.">
        <title>The Global Catalogue of Microorganisms (GCM) 10K type strain sequencing project: providing services to taxonomists for standard genome sequencing and annotation.</title>
        <authorList>
            <consortium name="The Broad Institute Genomics Platform"/>
            <consortium name="The Broad Institute Genome Sequencing Center for Infectious Disease"/>
            <person name="Wu L."/>
            <person name="Ma J."/>
        </authorList>
    </citation>
    <scope>NUCLEOTIDE SEQUENCE [LARGE SCALE GENOMIC DNA]</scope>
    <source>
        <strain evidence="3">JCM 17125</strain>
    </source>
</reference>
<gene>
    <name evidence="2" type="ORF">GCM10022399_42370</name>
</gene>
<dbReference type="EMBL" id="BAABDC010000013">
    <property type="protein sequence ID" value="GAA3721529.1"/>
    <property type="molecule type" value="Genomic_DNA"/>
</dbReference>
<proteinExistence type="predicted"/>
<sequence length="136" mass="15599">MTERPDAATGMVVLIDDTRLFRDGRPCLMARTPDHGIYLLNELAGQWIDELWLDYDLFDENSEPIVEHLIGLAAAGHPARIRQILVHSARTLEGFQITTRLRLAGYPARREFSAGIWTRNLDRRPLPHEYPRTAHT</sequence>
<evidence type="ECO:0000313" key="2">
    <source>
        <dbReference type="EMBL" id="GAA3721529.1"/>
    </source>
</evidence>
<name>A0ABP7ENJ6_9MICO</name>
<protein>
    <recommendedName>
        <fullName evidence="1">Cyclic-phosphate processing Receiver domain-containing protein</fullName>
    </recommendedName>
</protein>
<organism evidence="2 3">
    <name type="scientific">Terrabacter ginsenosidimutans</name>
    <dbReference type="NCBI Taxonomy" id="490575"/>
    <lineage>
        <taxon>Bacteria</taxon>
        <taxon>Bacillati</taxon>
        <taxon>Actinomycetota</taxon>
        <taxon>Actinomycetes</taxon>
        <taxon>Micrococcales</taxon>
        <taxon>Intrasporangiaceae</taxon>
        <taxon>Terrabacter</taxon>
    </lineage>
</organism>
<evidence type="ECO:0000313" key="3">
    <source>
        <dbReference type="Proteomes" id="UP001501468"/>
    </source>
</evidence>
<feature type="domain" description="Cyclic-phosphate processing Receiver" evidence="1">
    <location>
        <begin position="11"/>
        <end position="98"/>
    </location>
</feature>
<comment type="caution">
    <text evidence="2">The sequence shown here is derived from an EMBL/GenBank/DDBJ whole genome shotgun (WGS) entry which is preliminary data.</text>
</comment>
<dbReference type="Proteomes" id="UP001501468">
    <property type="component" value="Unassembled WGS sequence"/>
</dbReference>